<protein>
    <recommendedName>
        <fullName evidence="2">Transglycosylase SLT domain-containing protein</fullName>
    </recommendedName>
</protein>
<dbReference type="SUPFAM" id="SSF53955">
    <property type="entry name" value="Lysozyme-like"/>
    <property type="match status" value="1"/>
</dbReference>
<feature type="non-terminal residue" evidence="3">
    <location>
        <position position="269"/>
    </location>
</feature>
<feature type="region of interest" description="Disordered" evidence="1">
    <location>
        <begin position="195"/>
        <end position="269"/>
    </location>
</feature>
<dbReference type="PANTHER" id="PTHR30163:SF8">
    <property type="entry name" value="LYTIC MUREIN TRANSGLYCOSYLASE"/>
    <property type="match status" value="1"/>
</dbReference>
<keyword evidence="4" id="KW-1185">Reference proteome</keyword>
<dbReference type="InterPro" id="IPR023346">
    <property type="entry name" value="Lysozyme-like_dom_sf"/>
</dbReference>
<accession>A0A2X0K1X7</accession>
<dbReference type="GO" id="GO:0008933">
    <property type="term" value="F:peptidoglycan lytic transglycosylase activity"/>
    <property type="evidence" value="ECO:0007669"/>
    <property type="project" value="TreeGrafter"/>
</dbReference>
<comment type="caution">
    <text evidence="3">The sequence shown here is derived from an EMBL/GenBank/DDBJ whole genome shotgun (WGS) entry which is preliminary data.</text>
</comment>
<feature type="domain" description="Transglycosylase SLT" evidence="2">
    <location>
        <begin position="102"/>
        <end position="154"/>
    </location>
</feature>
<evidence type="ECO:0000313" key="3">
    <source>
        <dbReference type="EMBL" id="RAG81350.1"/>
    </source>
</evidence>
<dbReference type="AlphaFoldDB" id="A0A2X0K1X7"/>
<evidence type="ECO:0000259" key="2">
    <source>
        <dbReference type="Pfam" id="PF13406"/>
    </source>
</evidence>
<dbReference type="GO" id="GO:0009253">
    <property type="term" value="P:peptidoglycan catabolic process"/>
    <property type="evidence" value="ECO:0007669"/>
    <property type="project" value="TreeGrafter"/>
</dbReference>
<dbReference type="Proteomes" id="UP000248889">
    <property type="component" value="Unassembled WGS sequence"/>
</dbReference>
<sequence length="269" mass="26343">MPPAAIATPTGASGQKSGDGSGGFPVAGGAIPALVLTAYLDAQHAVAGSDPGCHLTWQVLAGIGEVESGQANNGDLTNDGTTRSPILGPLLDGTGGNAAIPAAGGGWARAEGPMQFLPSTWTQWGVDGNGDGKADPNNVFDAALAAGHYLCAQGRDLAQPSDLDAAILSYNHSPSYLATVTAWIRFYENTPGTGVVGSPSSVPSASQRPTPSGSSTRPTASPTPTGPSTGPSGTPSPTGRPSRSPSSSPTASPSGSPSPSSPGCSSGSP</sequence>
<dbReference type="PANTHER" id="PTHR30163">
    <property type="entry name" value="MEMBRANE-BOUND LYTIC MUREIN TRANSGLYCOSYLASE B"/>
    <property type="match status" value="1"/>
</dbReference>
<organism evidence="3 4">
    <name type="scientific">Streptacidiphilus pinicola</name>
    <dbReference type="NCBI Taxonomy" id="2219663"/>
    <lineage>
        <taxon>Bacteria</taxon>
        <taxon>Bacillati</taxon>
        <taxon>Actinomycetota</taxon>
        <taxon>Actinomycetes</taxon>
        <taxon>Kitasatosporales</taxon>
        <taxon>Streptomycetaceae</taxon>
        <taxon>Streptacidiphilus</taxon>
    </lineage>
</organism>
<gene>
    <name evidence="3" type="ORF">DN069_33300</name>
</gene>
<evidence type="ECO:0000256" key="1">
    <source>
        <dbReference type="SAM" id="MobiDB-lite"/>
    </source>
</evidence>
<name>A0A2X0K1X7_9ACTN</name>
<dbReference type="Pfam" id="PF13406">
    <property type="entry name" value="SLT_2"/>
    <property type="match status" value="1"/>
</dbReference>
<dbReference type="InterPro" id="IPR043426">
    <property type="entry name" value="MltB-like"/>
</dbReference>
<dbReference type="InterPro" id="IPR031304">
    <property type="entry name" value="SLT_2"/>
</dbReference>
<dbReference type="EMBL" id="QKYN01000164">
    <property type="protein sequence ID" value="RAG81350.1"/>
    <property type="molecule type" value="Genomic_DNA"/>
</dbReference>
<dbReference type="Gene3D" id="1.10.530.10">
    <property type="match status" value="1"/>
</dbReference>
<dbReference type="CDD" id="cd13399">
    <property type="entry name" value="Slt35-like"/>
    <property type="match status" value="1"/>
</dbReference>
<reference evidence="3 4" key="1">
    <citation type="submission" date="2018-06" db="EMBL/GenBank/DDBJ databases">
        <title>Streptacidiphilus pinicola sp. nov., isolated from pine grove soil.</title>
        <authorList>
            <person name="Roh S.G."/>
            <person name="Park S."/>
            <person name="Kim M.-K."/>
            <person name="Yun B.-R."/>
            <person name="Park J."/>
            <person name="Kim M.J."/>
            <person name="Kim Y.S."/>
            <person name="Kim S.B."/>
        </authorList>
    </citation>
    <scope>NUCLEOTIDE SEQUENCE [LARGE SCALE GENOMIC DNA]</scope>
    <source>
        <strain evidence="3 4">MMS16-CNU450</strain>
    </source>
</reference>
<feature type="region of interest" description="Disordered" evidence="1">
    <location>
        <begin position="1"/>
        <end position="20"/>
    </location>
</feature>
<evidence type="ECO:0000313" key="4">
    <source>
        <dbReference type="Proteomes" id="UP000248889"/>
    </source>
</evidence>
<proteinExistence type="predicted"/>